<reference evidence="1 2" key="1">
    <citation type="journal article" date="2014" name="Int. J. Syst. Evol. Microbiol.">
        <title>Complete genome sequence of Corynebacterium casei LMG S-19264T (=DSM 44701T), isolated from a smear-ripened cheese.</title>
        <authorList>
            <consortium name="US DOE Joint Genome Institute (JGI-PGF)"/>
            <person name="Walter F."/>
            <person name="Albersmeier A."/>
            <person name="Kalinowski J."/>
            <person name="Ruckert C."/>
        </authorList>
    </citation>
    <scope>NUCLEOTIDE SEQUENCE [LARGE SCALE GENOMIC DNA]</scope>
    <source>
        <strain evidence="1 2">CGMCC 1.15295</strain>
    </source>
</reference>
<dbReference type="AlphaFoldDB" id="A0A8J2XFP6"/>
<keyword evidence="2" id="KW-1185">Reference proteome</keyword>
<sequence>MFSQYDPQAYSIHVVKSQVDKETLVTSVIIFHSFDNDKFISELEKEFGVFKKVIKEENIFHNYSSSKIEYKKWSTIPFTIYLDSKREITYDSAYERGTKLYFKGRLVDIPRKITTFYILNDQNTDILLSKKIQKKVRKFLIKTIHKVTNQ</sequence>
<comment type="caution">
    <text evidence="1">The sequence shown here is derived from an EMBL/GenBank/DDBJ whole genome shotgun (WGS) entry which is preliminary data.</text>
</comment>
<evidence type="ECO:0000313" key="1">
    <source>
        <dbReference type="EMBL" id="GFZ79955.1"/>
    </source>
</evidence>
<evidence type="ECO:0000313" key="2">
    <source>
        <dbReference type="Proteomes" id="UP000598120"/>
    </source>
</evidence>
<organism evidence="1 2">
    <name type="scientific">Aquaticitalea lipolytica</name>
    <dbReference type="NCBI Taxonomy" id="1247562"/>
    <lineage>
        <taxon>Bacteria</taxon>
        <taxon>Pseudomonadati</taxon>
        <taxon>Bacteroidota</taxon>
        <taxon>Flavobacteriia</taxon>
        <taxon>Flavobacteriales</taxon>
        <taxon>Flavobacteriaceae</taxon>
        <taxon>Aquaticitalea</taxon>
    </lineage>
</organism>
<dbReference type="EMBL" id="BMIC01000001">
    <property type="protein sequence ID" value="GFZ79955.1"/>
    <property type="molecule type" value="Genomic_DNA"/>
</dbReference>
<dbReference type="Proteomes" id="UP000598120">
    <property type="component" value="Unassembled WGS sequence"/>
</dbReference>
<accession>A0A8J2XFP6</accession>
<proteinExistence type="predicted"/>
<name>A0A8J2XFP6_9FLAO</name>
<protein>
    <submittedName>
        <fullName evidence="1">Uncharacterized protein</fullName>
    </submittedName>
</protein>
<gene>
    <name evidence="1" type="ORF">GCM10011531_07420</name>
</gene>